<keyword evidence="2" id="KW-1003">Cell membrane</keyword>
<reference evidence="10 12" key="3">
    <citation type="submission" date="2020-02" db="EMBL/GenBank/DDBJ databases">
        <authorList>
            <person name="Kociolek L.K."/>
            <person name="Ozer E.A."/>
        </authorList>
    </citation>
    <scope>NUCLEOTIDE SEQUENCE [LARGE SCALE GENOMIC DNA]</scope>
    <source>
        <strain evidence="10 12">ATCC 14501</strain>
    </source>
</reference>
<dbReference type="AlphaFoldDB" id="A0A099IA24"/>
<keyword evidence="3 6" id="KW-0812">Transmembrane</keyword>
<evidence type="ECO:0000313" key="9">
    <source>
        <dbReference type="EMBL" id="MZH54811.1"/>
    </source>
</evidence>
<dbReference type="Pfam" id="PF06146">
    <property type="entry name" value="PsiE"/>
    <property type="match status" value="1"/>
</dbReference>
<sequence>MHKINTRLVKMMKAVELVIAVLLMIAIAISTLATVCFGAESLMNQSFQLDAILEKALTLVVGVEFVKMLILHTPESVIEVLLYAVARQIIISHESAMENLVGVLAVALIFVVKKYFLMNAEQKK</sequence>
<dbReference type="Proteomes" id="UP000503330">
    <property type="component" value="Chromosome"/>
</dbReference>
<dbReference type="EMBL" id="WWTN01000004">
    <property type="protein sequence ID" value="MZH54811.1"/>
    <property type="molecule type" value="Genomic_DNA"/>
</dbReference>
<gene>
    <name evidence="7" type="ORF">CIAN88_02600</name>
    <name evidence="10" type="ORF">G4D54_01200</name>
    <name evidence="9" type="ORF">GT664_03320</name>
    <name evidence="8" type="ORF">MKC95_15500</name>
</gene>
<name>A0A099IA24_CLOIN</name>
<dbReference type="Proteomes" id="UP000604383">
    <property type="component" value="Unassembled WGS sequence"/>
</dbReference>
<protein>
    <submittedName>
        <fullName evidence="8">Phosphate-starvation-inducible PsiE family protein</fullName>
    </submittedName>
    <submittedName>
        <fullName evidence="7">Transporter</fullName>
    </submittedName>
</protein>
<feature type="transmembrane region" description="Helical" evidence="6">
    <location>
        <begin position="100"/>
        <end position="117"/>
    </location>
</feature>
<evidence type="ECO:0000313" key="8">
    <source>
        <dbReference type="EMBL" id="MCR0234178.1"/>
    </source>
</evidence>
<keyword evidence="5 6" id="KW-0472">Membrane</keyword>
<comment type="subcellular location">
    <subcellularLocation>
        <location evidence="1">Cell membrane</location>
        <topology evidence="1">Multi-pass membrane protein</topology>
    </subcellularLocation>
</comment>
<evidence type="ECO:0000313" key="10">
    <source>
        <dbReference type="EMBL" id="QJA01123.1"/>
    </source>
</evidence>
<reference evidence="8" key="4">
    <citation type="journal article" date="2022" name="Clin. Infect. Dis.">
        <title>Association between Clostridium innocuum and antibiotic-associated diarrhea in adults and children: A cross-sectional study and comparative genomics analysis.</title>
        <authorList>
            <person name="Cherny K.E."/>
            <person name="Muscat E.B."/>
            <person name="Balaji A."/>
            <person name="Mukherjee J."/>
            <person name="Ozer E.A."/>
            <person name="Angarone M.P."/>
            <person name="Hauser A.R."/>
            <person name="Sichel J.S."/>
            <person name="Amponsah E."/>
            <person name="Kociolek L.K."/>
        </authorList>
    </citation>
    <scope>NUCLEOTIDE SEQUENCE</scope>
    <source>
        <strain evidence="8">NU1-AC-029v</strain>
    </source>
</reference>
<dbReference type="EMBL" id="CP048838">
    <property type="protein sequence ID" value="QJA01123.1"/>
    <property type="molecule type" value="Genomic_DNA"/>
</dbReference>
<dbReference type="InterPro" id="IPR020948">
    <property type="entry name" value="P_starv_induced_PsiE-like"/>
</dbReference>
<evidence type="ECO:0000313" key="7">
    <source>
        <dbReference type="EMBL" id="KGJ54535.1"/>
    </source>
</evidence>
<dbReference type="GO" id="GO:0005886">
    <property type="term" value="C:plasma membrane"/>
    <property type="evidence" value="ECO:0007669"/>
    <property type="project" value="UniProtKB-SubCell"/>
</dbReference>
<reference evidence="9" key="2">
    <citation type="journal article" date="2019" name="Nat. Med.">
        <title>A library of human gut bacterial isolates paired with longitudinal multiomics data enables mechanistic microbiome research.</title>
        <authorList>
            <person name="Poyet M."/>
            <person name="Groussin M."/>
            <person name="Gibbons S.M."/>
            <person name="Avila-Pacheco J."/>
            <person name="Jiang X."/>
            <person name="Kearney S.M."/>
            <person name="Perrotta A.R."/>
            <person name="Berdy B."/>
            <person name="Zhao S."/>
            <person name="Lieberman T.D."/>
            <person name="Swanson P.K."/>
            <person name="Smith M."/>
            <person name="Roesemann S."/>
            <person name="Alexander J.E."/>
            <person name="Rich S.A."/>
            <person name="Livny J."/>
            <person name="Vlamakis H."/>
            <person name="Clish C."/>
            <person name="Bullock K."/>
            <person name="Deik A."/>
            <person name="Scott J."/>
            <person name="Pierce K.A."/>
            <person name="Xavier R.J."/>
            <person name="Alm E.J."/>
        </authorList>
    </citation>
    <scope>NUCLEOTIDE SEQUENCE</scope>
    <source>
        <strain evidence="9">BIOML-A12</strain>
    </source>
</reference>
<evidence type="ECO:0000256" key="1">
    <source>
        <dbReference type="ARBA" id="ARBA00004651"/>
    </source>
</evidence>
<dbReference type="GeneID" id="61924111"/>
<evidence type="ECO:0000313" key="11">
    <source>
        <dbReference type="Proteomes" id="UP000030008"/>
    </source>
</evidence>
<organism evidence="7 11">
    <name type="scientific">Clostridium innocuum</name>
    <dbReference type="NCBI Taxonomy" id="1522"/>
    <lineage>
        <taxon>Bacteria</taxon>
        <taxon>Bacillati</taxon>
        <taxon>Bacillota</taxon>
        <taxon>Clostridia</taxon>
        <taxon>Eubacteriales</taxon>
        <taxon>Clostridiaceae</taxon>
        <taxon>Clostridium</taxon>
    </lineage>
</organism>
<dbReference type="Proteomes" id="UP000030008">
    <property type="component" value="Unassembled WGS sequence"/>
</dbReference>
<evidence type="ECO:0000313" key="12">
    <source>
        <dbReference type="Proteomes" id="UP000503330"/>
    </source>
</evidence>
<dbReference type="Proteomes" id="UP001203972">
    <property type="component" value="Unassembled WGS sequence"/>
</dbReference>
<evidence type="ECO:0000256" key="5">
    <source>
        <dbReference type="ARBA" id="ARBA00023136"/>
    </source>
</evidence>
<dbReference type="RefSeq" id="WP_002606903.1">
    <property type="nucleotide sequence ID" value="NZ_AP025565.1"/>
</dbReference>
<evidence type="ECO:0000256" key="4">
    <source>
        <dbReference type="ARBA" id="ARBA00022989"/>
    </source>
</evidence>
<proteinExistence type="predicted"/>
<keyword evidence="4 6" id="KW-1133">Transmembrane helix</keyword>
<evidence type="ECO:0000256" key="2">
    <source>
        <dbReference type="ARBA" id="ARBA00022475"/>
    </source>
</evidence>
<evidence type="ECO:0000256" key="6">
    <source>
        <dbReference type="SAM" id="Phobius"/>
    </source>
</evidence>
<dbReference type="EMBL" id="JQIF01000014">
    <property type="protein sequence ID" value="KGJ54535.1"/>
    <property type="molecule type" value="Genomic_DNA"/>
</dbReference>
<accession>A0A099IA24</accession>
<evidence type="ECO:0000256" key="3">
    <source>
        <dbReference type="ARBA" id="ARBA00022692"/>
    </source>
</evidence>
<reference evidence="7 11" key="1">
    <citation type="submission" date="2014-08" db="EMBL/GenBank/DDBJ databases">
        <title>Clostridium innocuum, an unnegligible vancomycin-resistant pathogen causing extra-intestinal infections.</title>
        <authorList>
            <person name="Feng Y."/>
            <person name="Chiu C.-H."/>
        </authorList>
    </citation>
    <scope>NUCLEOTIDE SEQUENCE [LARGE SCALE GENOMIC DNA]</scope>
    <source>
        <strain evidence="7 11">AN88</strain>
    </source>
</reference>
<dbReference type="EMBL" id="JAKTMA010000029">
    <property type="protein sequence ID" value="MCR0234178.1"/>
    <property type="molecule type" value="Genomic_DNA"/>
</dbReference>